<dbReference type="EMBL" id="JAIWYP010000015">
    <property type="protein sequence ID" value="KAH3701914.1"/>
    <property type="molecule type" value="Genomic_DNA"/>
</dbReference>
<name>A0A9D3YLF0_DREPO</name>
<sequence>MFWGRPDPGPPRMSPALVSSLLRCSRPTPGESSVKATLSLHPLAYRLVWGPDPRVLVDSVHPSINSV</sequence>
<gene>
    <name evidence="1" type="ORF">DPMN_076910</name>
    <name evidence="2" type="ORF">DPMN_077161</name>
</gene>
<dbReference type="Proteomes" id="UP000828390">
    <property type="component" value="Unassembled WGS sequence"/>
</dbReference>
<protein>
    <submittedName>
        <fullName evidence="2">Uncharacterized protein</fullName>
    </submittedName>
</protein>
<proteinExistence type="predicted"/>
<comment type="caution">
    <text evidence="2">The sequence shown here is derived from an EMBL/GenBank/DDBJ whole genome shotgun (WGS) entry which is preliminary data.</text>
</comment>
<evidence type="ECO:0000313" key="1">
    <source>
        <dbReference type="EMBL" id="KAH3701914.1"/>
    </source>
</evidence>
<dbReference type="EMBL" id="JAIWYP010000015">
    <property type="protein sequence ID" value="KAH3702156.1"/>
    <property type="molecule type" value="Genomic_DNA"/>
</dbReference>
<evidence type="ECO:0000313" key="2">
    <source>
        <dbReference type="EMBL" id="KAH3702156.1"/>
    </source>
</evidence>
<reference evidence="2" key="1">
    <citation type="journal article" date="2019" name="bioRxiv">
        <title>The Genome of the Zebra Mussel, Dreissena polymorpha: A Resource for Invasive Species Research.</title>
        <authorList>
            <person name="McCartney M.A."/>
            <person name="Auch B."/>
            <person name="Kono T."/>
            <person name="Mallez S."/>
            <person name="Zhang Y."/>
            <person name="Obille A."/>
            <person name="Becker A."/>
            <person name="Abrahante J.E."/>
            <person name="Garbe J."/>
            <person name="Badalamenti J.P."/>
            <person name="Herman A."/>
            <person name="Mangelson H."/>
            <person name="Liachko I."/>
            <person name="Sullivan S."/>
            <person name="Sone E.D."/>
            <person name="Koren S."/>
            <person name="Silverstein K.A.T."/>
            <person name="Beckman K.B."/>
            <person name="Gohl D.M."/>
        </authorList>
    </citation>
    <scope>NUCLEOTIDE SEQUENCE</scope>
    <source>
        <strain evidence="2">Duluth1</strain>
        <tissue evidence="2">Whole animal</tissue>
    </source>
</reference>
<reference evidence="2" key="2">
    <citation type="submission" date="2020-11" db="EMBL/GenBank/DDBJ databases">
        <authorList>
            <person name="McCartney M.A."/>
            <person name="Auch B."/>
            <person name="Kono T."/>
            <person name="Mallez S."/>
            <person name="Becker A."/>
            <person name="Gohl D.M."/>
            <person name="Silverstein K.A.T."/>
            <person name="Koren S."/>
            <person name="Bechman K.B."/>
            <person name="Herman A."/>
            <person name="Abrahante J.E."/>
            <person name="Garbe J."/>
        </authorList>
    </citation>
    <scope>NUCLEOTIDE SEQUENCE</scope>
    <source>
        <strain evidence="2">Duluth1</strain>
        <tissue evidence="2">Whole animal</tissue>
    </source>
</reference>
<accession>A0A9D3YLF0</accession>
<keyword evidence="3" id="KW-1185">Reference proteome</keyword>
<organism evidence="2 3">
    <name type="scientific">Dreissena polymorpha</name>
    <name type="common">Zebra mussel</name>
    <name type="synonym">Mytilus polymorpha</name>
    <dbReference type="NCBI Taxonomy" id="45954"/>
    <lineage>
        <taxon>Eukaryota</taxon>
        <taxon>Metazoa</taxon>
        <taxon>Spiralia</taxon>
        <taxon>Lophotrochozoa</taxon>
        <taxon>Mollusca</taxon>
        <taxon>Bivalvia</taxon>
        <taxon>Autobranchia</taxon>
        <taxon>Heteroconchia</taxon>
        <taxon>Euheterodonta</taxon>
        <taxon>Imparidentia</taxon>
        <taxon>Neoheterodontei</taxon>
        <taxon>Myida</taxon>
        <taxon>Dreissenoidea</taxon>
        <taxon>Dreissenidae</taxon>
        <taxon>Dreissena</taxon>
    </lineage>
</organism>
<dbReference type="AlphaFoldDB" id="A0A9D3YLF0"/>
<evidence type="ECO:0000313" key="3">
    <source>
        <dbReference type="Proteomes" id="UP000828390"/>
    </source>
</evidence>